<feature type="domain" description="ATP-grasp" evidence="15">
    <location>
        <begin position="219"/>
        <end position="472"/>
    </location>
</feature>
<evidence type="ECO:0000256" key="14">
    <source>
        <dbReference type="SAM" id="MobiDB-lite"/>
    </source>
</evidence>
<dbReference type="Pfam" id="PF02786">
    <property type="entry name" value="CPSase_L_D2"/>
    <property type="match status" value="1"/>
</dbReference>
<accession>A0A517YC99</accession>
<evidence type="ECO:0000256" key="10">
    <source>
        <dbReference type="ARBA" id="ARBA00031353"/>
    </source>
</evidence>
<dbReference type="GO" id="GO:0005524">
    <property type="term" value="F:ATP binding"/>
    <property type="evidence" value="ECO:0007669"/>
    <property type="project" value="UniProtKB-UniRule"/>
</dbReference>
<keyword evidence="17" id="KW-1185">Reference proteome</keyword>
<dbReference type="InterPro" id="IPR005479">
    <property type="entry name" value="CPAse_ATP-bd"/>
</dbReference>
<feature type="region of interest" description="Disordered" evidence="14">
    <location>
        <begin position="879"/>
        <end position="902"/>
    </location>
</feature>
<dbReference type="InterPro" id="IPR011810">
    <property type="entry name" value="Cya_phycin_syn"/>
</dbReference>
<evidence type="ECO:0000256" key="7">
    <source>
        <dbReference type="ARBA" id="ARBA00022598"/>
    </source>
</evidence>
<dbReference type="Pfam" id="PF08443">
    <property type="entry name" value="RimK"/>
    <property type="match status" value="1"/>
</dbReference>
<keyword evidence="8 13" id="KW-0547">Nucleotide-binding</keyword>
<dbReference type="InterPro" id="IPR044019">
    <property type="entry name" value="Cyanophycin_syn_N"/>
</dbReference>
<dbReference type="Gene3D" id="3.30.470.20">
    <property type="entry name" value="ATP-grasp fold, B domain"/>
    <property type="match status" value="1"/>
</dbReference>
<evidence type="ECO:0000256" key="3">
    <source>
        <dbReference type="ARBA" id="ARBA00011738"/>
    </source>
</evidence>
<comment type="subunit">
    <text evidence="3">Homodimer.</text>
</comment>
<gene>
    <name evidence="16" type="primary">cphA</name>
    <name evidence="16" type="ORF">ETAA8_29320</name>
</gene>
<evidence type="ECO:0000256" key="5">
    <source>
        <dbReference type="ARBA" id="ARBA00013005"/>
    </source>
</evidence>
<dbReference type="SUPFAM" id="SSF56059">
    <property type="entry name" value="Glutathione synthetase ATP-binding domain-like"/>
    <property type="match status" value="1"/>
</dbReference>
<evidence type="ECO:0000256" key="13">
    <source>
        <dbReference type="PROSITE-ProRule" id="PRU00409"/>
    </source>
</evidence>
<dbReference type="PANTHER" id="PTHR23135:SF18">
    <property type="entry name" value="CYANOPHYCIN SYNTHETASE"/>
    <property type="match status" value="1"/>
</dbReference>
<evidence type="ECO:0000256" key="12">
    <source>
        <dbReference type="ARBA" id="ARBA00048425"/>
    </source>
</evidence>
<comment type="catalytic activity">
    <reaction evidence="11">
        <text>[L-4-(L-arginin-2-N-yl)aspartate](n)-L-aspartate + L-arginine + ATP = [L-4-(L-arginin-2-N-yl)aspartate](n+1) + ADP + phosphate + H(+)</text>
        <dbReference type="Rhea" id="RHEA:23888"/>
        <dbReference type="Rhea" id="RHEA-COMP:13732"/>
        <dbReference type="Rhea" id="RHEA-COMP:13733"/>
        <dbReference type="ChEBI" id="CHEBI:15378"/>
        <dbReference type="ChEBI" id="CHEBI:30616"/>
        <dbReference type="ChEBI" id="CHEBI:32682"/>
        <dbReference type="ChEBI" id="CHEBI:43474"/>
        <dbReference type="ChEBI" id="CHEBI:137986"/>
        <dbReference type="ChEBI" id="CHEBI:137990"/>
        <dbReference type="ChEBI" id="CHEBI:456216"/>
        <dbReference type="EC" id="6.3.2.30"/>
    </reaction>
</comment>
<evidence type="ECO:0000256" key="1">
    <source>
        <dbReference type="ARBA" id="ARBA00003184"/>
    </source>
</evidence>
<dbReference type="Gene3D" id="3.40.1190.10">
    <property type="entry name" value="Mur-like, catalytic domain"/>
    <property type="match status" value="1"/>
</dbReference>
<evidence type="ECO:0000313" key="17">
    <source>
        <dbReference type="Proteomes" id="UP000315017"/>
    </source>
</evidence>
<proteinExistence type="inferred from homology"/>
<evidence type="ECO:0000256" key="6">
    <source>
        <dbReference type="ARBA" id="ARBA00022036"/>
    </source>
</evidence>
<dbReference type="Pfam" id="PF02875">
    <property type="entry name" value="Mur_ligase_C"/>
    <property type="match status" value="1"/>
</dbReference>
<dbReference type="EC" id="6.3.2.30" evidence="4"/>
<comment type="catalytic activity">
    <reaction evidence="12">
        <text>[L-4-(L-arginin-2-N-yl)aspartate](n) + L-aspartate + ATP = [L-4-(L-arginin-2-N-yl)aspartate](n)-L-aspartate + ADP + phosphate + H(+)</text>
        <dbReference type="Rhea" id="RHEA:13277"/>
        <dbReference type="Rhea" id="RHEA-COMP:13728"/>
        <dbReference type="Rhea" id="RHEA-COMP:13733"/>
        <dbReference type="ChEBI" id="CHEBI:15378"/>
        <dbReference type="ChEBI" id="CHEBI:29991"/>
        <dbReference type="ChEBI" id="CHEBI:30616"/>
        <dbReference type="ChEBI" id="CHEBI:43474"/>
        <dbReference type="ChEBI" id="CHEBI:137986"/>
        <dbReference type="ChEBI" id="CHEBI:137990"/>
        <dbReference type="ChEBI" id="CHEBI:456216"/>
        <dbReference type="EC" id="6.3.2.29"/>
    </reaction>
</comment>
<evidence type="ECO:0000256" key="9">
    <source>
        <dbReference type="ARBA" id="ARBA00022840"/>
    </source>
</evidence>
<dbReference type="GO" id="GO:0071161">
    <property type="term" value="F:cyanophycin synthetase activity (L-arginine-adding)"/>
    <property type="evidence" value="ECO:0007669"/>
    <property type="project" value="UniProtKB-EC"/>
</dbReference>
<dbReference type="InterPro" id="IPR013651">
    <property type="entry name" value="ATP-grasp_RimK-type"/>
</dbReference>
<dbReference type="Proteomes" id="UP000315017">
    <property type="component" value="Chromosome"/>
</dbReference>
<dbReference type="PROSITE" id="PS50975">
    <property type="entry name" value="ATP_GRASP"/>
    <property type="match status" value="1"/>
</dbReference>
<evidence type="ECO:0000256" key="2">
    <source>
        <dbReference type="ARBA" id="ARBA00009060"/>
    </source>
</evidence>
<dbReference type="RefSeq" id="WP_145089134.1">
    <property type="nucleotide sequence ID" value="NZ_CP036274.1"/>
</dbReference>
<dbReference type="NCBIfam" id="NF010623">
    <property type="entry name" value="PRK14016.1"/>
    <property type="match status" value="1"/>
</dbReference>
<dbReference type="Gene3D" id="3.30.1490.20">
    <property type="entry name" value="ATP-grasp fold, A domain"/>
    <property type="match status" value="1"/>
</dbReference>
<evidence type="ECO:0000259" key="15">
    <source>
        <dbReference type="PROSITE" id="PS50975"/>
    </source>
</evidence>
<dbReference type="InterPro" id="IPR036615">
    <property type="entry name" value="Mur_ligase_C_dom_sf"/>
</dbReference>
<dbReference type="InterPro" id="IPR004101">
    <property type="entry name" value="Mur_ligase_C"/>
</dbReference>
<evidence type="ECO:0000256" key="8">
    <source>
        <dbReference type="ARBA" id="ARBA00022741"/>
    </source>
</evidence>
<dbReference type="GO" id="GO:0071160">
    <property type="term" value="F:cyanophycin synthetase activity (L-aspartate-adding)"/>
    <property type="evidence" value="ECO:0007669"/>
    <property type="project" value="UniProtKB-EC"/>
</dbReference>
<dbReference type="GO" id="GO:0046872">
    <property type="term" value="F:metal ion binding"/>
    <property type="evidence" value="ECO:0007669"/>
    <property type="project" value="InterPro"/>
</dbReference>
<dbReference type="AlphaFoldDB" id="A0A517YC99"/>
<protein>
    <recommendedName>
        <fullName evidence="6">Cyanophycin synthetase</fullName>
        <ecNumber evidence="5">6.3.2.29</ecNumber>
        <ecNumber evidence="4">6.3.2.30</ecNumber>
    </recommendedName>
    <alternativeName>
        <fullName evidence="10">Cyanophycin synthase</fullName>
    </alternativeName>
</protein>
<sequence>MQFRKVLALRGPNYWANFPVLEAWVDLGEWKDTSSEMMPGFNERLMSWLPTMIEHRCSVGERGGFFERLRRGTYLAHILEHVTLELQSLAGTEVGFGRARETSEEGVYKVAIEFSEETLARACLEKGRELCMAAVLDKPFDVAAEVQRLKELAYESCLGPSTAAIVDAATARGIPYRRLNSGSLVVLGHGHKQRRILAAETDRTGAIAESIAQDKDLTRSLLSSVGVPVPEGRPVTDAEDAWEAAQEIDAPVVVKPQFGNHGRGVATNLTTRDQVMAAFDAARQEGKEIIVEKYAPGADHRLLIVGNKVIAAARRDPPTVTGDGRSTVAQLVAEVNKDPRRSDGHSTVMSIIKLDTIARAVLGEQGLSPDAVPAVGQVVLIRRNANLSTGGSAIDVTDEVHPSVAEQAVDAARVIGLDIAGVDIICQDIRQPLNEQGGIVCEVNAGPGLRMHLQPASGQPKPVGEKIVELMFPPGENGRVPIVAVTGVNGKTTTTRLIAHILSVTGRTVGLTCTDGIYIGSRRLDTGDCSGPKSARAVLINPTVEAAVLETARGGILREGLAYDQCDVAVVTNIGEGDHLGLSDIDDLEKLARVKRVIVDAVAKTGYAVLNAADPLVAAMAEKCPGGVVFFALDEKNSVLSNWRDGNGRVVFVRDNSVVLADGLSEFSLLSLERIPLTHGGRVSFQVENVLASAAACWALGVPAEQIRAGLESFHASVGKSPGRFNLFAYNGATMIVDYGHNPSSLLALMDVIQQFPHEKRLAVYSAAGDRRDIDLVRQGEILGEHFDRVVVYEDHYLRGRKPGEITARFREGLERGKRVKEIQEITGWKIACEQVLANVRPGELVLMQADVVDETVDYLKTLVAADAPIRQIDLSEALAQSKPATEEKPADQPHSSKVPLK</sequence>
<dbReference type="InterPro" id="IPR013815">
    <property type="entry name" value="ATP_grasp_subdomain_1"/>
</dbReference>
<comment type="function">
    <text evidence="1">Catalyzes the ATP-dependent polymerization of arginine and aspartate to multi-L-arginyl-poly-L-aspartic acid (cyanophycin; a water-insoluble reserve polymer).</text>
</comment>
<dbReference type="Gene3D" id="3.90.190.20">
    <property type="entry name" value="Mur ligase, C-terminal domain"/>
    <property type="match status" value="1"/>
</dbReference>
<evidence type="ECO:0000256" key="4">
    <source>
        <dbReference type="ARBA" id="ARBA00012968"/>
    </source>
</evidence>
<organism evidence="16 17">
    <name type="scientific">Anatilimnocola aggregata</name>
    <dbReference type="NCBI Taxonomy" id="2528021"/>
    <lineage>
        <taxon>Bacteria</taxon>
        <taxon>Pseudomonadati</taxon>
        <taxon>Planctomycetota</taxon>
        <taxon>Planctomycetia</taxon>
        <taxon>Pirellulales</taxon>
        <taxon>Pirellulaceae</taxon>
        <taxon>Anatilimnocola</taxon>
    </lineage>
</organism>
<dbReference type="SUPFAM" id="SSF53623">
    <property type="entry name" value="MurD-like peptide ligases, catalytic domain"/>
    <property type="match status" value="1"/>
</dbReference>
<dbReference type="SUPFAM" id="SSF53244">
    <property type="entry name" value="MurD-like peptide ligases, peptide-binding domain"/>
    <property type="match status" value="1"/>
</dbReference>
<dbReference type="OrthoDB" id="9803907at2"/>
<keyword evidence="7 16" id="KW-0436">Ligase</keyword>
<evidence type="ECO:0000256" key="11">
    <source>
        <dbReference type="ARBA" id="ARBA00048094"/>
    </source>
</evidence>
<dbReference type="Pfam" id="PF18921">
    <property type="entry name" value="Cyanophycin_syn"/>
    <property type="match status" value="1"/>
</dbReference>
<dbReference type="KEGG" id="aagg:ETAA8_29320"/>
<dbReference type="InterPro" id="IPR013221">
    <property type="entry name" value="Mur_ligase_cen"/>
</dbReference>
<dbReference type="EMBL" id="CP036274">
    <property type="protein sequence ID" value="QDU27841.1"/>
    <property type="molecule type" value="Genomic_DNA"/>
</dbReference>
<comment type="similarity">
    <text evidence="2">In the C-terminal section; belongs to the MurCDEF family.</text>
</comment>
<keyword evidence="9 13" id="KW-0067">ATP-binding</keyword>
<evidence type="ECO:0000313" key="16">
    <source>
        <dbReference type="EMBL" id="QDU27841.1"/>
    </source>
</evidence>
<dbReference type="InterPro" id="IPR011761">
    <property type="entry name" value="ATP-grasp"/>
</dbReference>
<reference evidence="16 17" key="1">
    <citation type="submission" date="2019-02" db="EMBL/GenBank/DDBJ databases">
        <title>Deep-cultivation of Planctomycetes and their phenomic and genomic characterization uncovers novel biology.</title>
        <authorList>
            <person name="Wiegand S."/>
            <person name="Jogler M."/>
            <person name="Boedeker C."/>
            <person name="Pinto D."/>
            <person name="Vollmers J."/>
            <person name="Rivas-Marin E."/>
            <person name="Kohn T."/>
            <person name="Peeters S.H."/>
            <person name="Heuer A."/>
            <person name="Rast P."/>
            <person name="Oberbeckmann S."/>
            <person name="Bunk B."/>
            <person name="Jeske O."/>
            <person name="Meyerdierks A."/>
            <person name="Storesund J.E."/>
            <person name="Kallscheuer N."/>
            <person name="Luecker S."/>
            <person name="Lage O.M."/>
            <person name="Pohl T."/>
            <person name="Merkel B.J."/>
            <person name="Hornburger P."/>
            <person name="Mueller R.-W."/>
            <person name="Bruemmer F."/>
            <person name="Labrenz M."/>
            <person name="Spormann A.M."/>
            <person name="Op den Camp H."/>
            <person name="Overmann J."/>
            <person name="Amann R."/>
            <person name="Jetten M.S.M."/>
            <person name="Mascher T."/>
            <person name="Medema M.H."/>
            <person name="Devos D.P."/>
            <person name="Kaster A.-K."/>
            <person name="Ovreas L."/>
            <person name="Rohde M."/>
            <person name="Galperin M.Y."/>
            <person name="Jogler C."/>
        </authorList>
    </citation>
    <scope>NUCLEOTIDE SEQUENCE [LARGE SCALE GENOMIC DNA]</scope>
    <source>
        <strain evidence="16 17">ETA_A8</strain>
    </source>
</reference>
<dbReference type="NCBIfam" id="TIGR02068">
    <property type="entry name" value="cya_phycin_syn"/>
    <property type="match status" value="1"/>
</dbReference>
<dbReference type="PANTHER" id="PTHR23135">
    <property type="entry name" value="MUR LIGASE FAMILY MEMBER"/>
    <property type="match status" value="1"/>
</dbReference>
<name>A0A517YC99_9BACT</name>
<dbReference type="EC" id="6.3.2.29" evidence="5"/>
<dbReference type="InterPro" id="IPR036565">
    <property type="entry name" value="Mur-like_cat_sf"/>
</dbReference>
<dbReference type="Pfam" id="PF08245">
    <property type="entry name" value="Mur_ligase_M"/>
    <property type="match status" value="1"/>
</dbReference>